<organism evidence="1 2">
    <name type="scientific">Leptospira kirschneri str. H1</name>
    <dbReference type="NCBI Taxonomy" id="1049966"/>
    <lineage>
        <taxon>Bacteria</taxon>
        <taxon>Pseudomonadati</taxon>
        <taxon>Spirochaetota</taxon>
        <taxon>Spirochaetia</taxon>
        <taxon>Leptospirales</taxon>
        <taxon>Leptospiraceae</taxon>
        <taxon>Leptospira</taxon>
    </lineage>
</organism>
<comment type="caution">
    <text evidence="1">The sequence shown here is derived from an EMBL/GenBank/DDBJ whole genome shotgun (WGS) entry which is preliminary data.</text>
</comment>
<sequence length="38" mass="4576">MFKRFKNDSILLNTPKTKKCNRKNRFLYSTTYKNCMAA</sequence>
<dbReference type="AlphaFoldDB" id="A0A0E2AXS8"/>
<gene>
    <name evidence="1" type="ORF">LEP1GSC081_3078</name>
</gene>
<dbReference type="Proteomes" id="UP000006253">
    <property type="component" value="Unassembled WGS sequence"/>
</dbReference>
<accession>A0A0E2AXS8</accession>
<protein>
    <submittedName>
        <fullName evidence="1">Uncharacterized protein</fullName>
    </submittedName>
</protein>
<evidence type="ECO:0000313" key="2">
    <source>
        <dbReference type="Proteomes" id="UP000006253"/>
    </source>
</evidence>
<dbReference type="EMBL" id="AHMY02000067">
    <property type="protein sequence ID" value="EKO13737.1"/>
    <property type="molecule type" value="Genomic_DNA"/>
</dbReference>
<evidence type="ECO:0000313" key="1">
    <source>
        <dbReference type="EMBL" id="EKO13737.1"/>
    </source>
</evidence>
<name>A0A0E2AXS8_9LEPT</name>
<reference evidence="1 2" key="1">
    <citation type="submission" date="2012-10" db="EMBL/GenBank/DDBJ databases">
        <authorList>
            <person name="Harkins D.M."/>
            <person name="Durkin A.S."/>
            <person name="Brinkac L.M."/>
            <person name="Selengut J.D."/>
            <person name="Sanka R."/>
            <person name="DePew J."/>
            <person name="Purushe J."/>
            <person name="Peacock S.J."/>
            <person name="Thaipadungpanit J."/>
            <person name="Wuthiekanun V.W."/>
            <person name="Day N.P."/>
            <person name="Vinetz J.M."/>
            <person name="Sutton G.G."/>
            <person name="Nelson W.C."/>
            <person name="Fouts D.E."/>
        </authorList>
    </citation>
    <scope>NUCLEOTIDE SEQUENCE [LARGE SCALE GENOMIC DNA]</scope>
    <source>
        <strain evidence="1 2">H1</strain>
    </source>
</reference>
<proteinExistence type="predicted"/>